<dbReference type="AlphaFoldDB" id="A0A1Y5R7A5"/>
<name>A0A1Y5R7A5_9RHOB</name>
<dbReference type="NCBIfam" id="TIGR01198">
    <property type="entry name" value="pgl"/>
    <property type="match status" value="1"/>
</dbReference>
<evidence type="ECO:0000313" key="9">
    <source>
        <dbReference type="EMBL" id="SLN10790.1"/>
    </source>
</evidence>
<dbReference type="Proteomes" id="UP000193409">
    <property type="component" value="Unassembled WGS sequence"/>
</dbReference>
<dbReference type="CDD" id="cd01400">
    <property type="entry name" value="6PGL"/>
    <property type="match status" value="1"/>
</dbReference>
<reference evidence="9 10" key="1">
    <citation type="submission" date="2017-03" db="EMBL/GenBank/DDBJ databases">
        <authorList>
            <person name="Afonso C.L."/>
            <person name="Miller P.J."/>
            <person name="Scott M.A."/>
            <person name="Spackman E."/>
            <person name="Goraichik I."/>
            <person name="Dimitrov K.M."/>
            <person name="Suarez D.L."/>
            <person name="Swayne D.E."/>
        </authorList>
    </citation>
    <scope>NUCLEOTIDE SEQUENCE [LARGE SCALE GENOMIC DNA]</scope>
    <source>
        <strain evidence="9 10">CECT 7680</strain>
    </source>
</reference>
<protein>
    <recommendedName>
        <fullName evidence="6 7">6-phosphogluconolactonase</fullName>
        <shortName evidence="7">6PGL</shortName>
        <ecNumber evidence="5 7">3.1.1.31</ecNumber>
    </recommendedName>
</protein>
<dbReference type="Gene3D" id="3.40.50.1360">
    <property type="match status" value="1"/>
</dbReference>
<evidence type="ECO:0000259" key="8">
    <source>
        <dbReference type="Pfam" id="PF01182"/>
    </source>
</evidence>
<dbReference type="GO" id="GO:0005975">
    <property type="term" value="P:carbohydrate metabolic process"/>
    <property type="evidence" value="ECO:0007669"/>
    <property type="project" value="UniProtKB-UniRule"/>
</dbReference>
<dbReference type="InterPro" id="IPR006148">
    <property type="entry name" value="Glc/Gal-6P_isomerase"/>
</dbReference>
<sequence length="224" mass="24365">MDFVEYPDREMMMMKIADQIGSELATMLRQQDRVSLAVPGGTTPGPIFDDLSAAEMEWDRVDVLLTDERWVPESSERSNTRLLKERLLTGKAASARLIPLYADAPRPEDKLAGLSATVESILPLSVVLLGMGADMHTASLFPGADLLAEGLSPKAPALLPMRAPTAPEPRITLSARVLNSALSKHIVITGAEKRAALEEARRLKDPMQAPVYAILSDATVHWAE</sequence>
<dbReference type="SUPFAM" id="SSF100950">
    <property type="entry name" value="NagB/RpiA/CoA transferase-like"/>
    <property type="match status" value="1"/>
</dbReference>
<evidence type="ECO:0000256" key="5">
    <source>
        <dbReference type="ARBA" id="ARBA00013198"/>
    </source>
</evidence>
<evidence type="ECO:0000256" key="2">
    <source>
        <dbReference type="ARBA" id="ARBA00002681"/>
    </source>
</evidence>
<comment type="function">
    <text evidence="2 7">Hydrolysis of 6-phosphogluconolactone to 6-phosphogluconate.</text>
</comment>
<gene>
    <name evidence="7 9" type="primary">pgl</name>
    <name evidence="9" type="ORF">PSA7680_00074</name>
</gene>
<dbReference type="GO" id="GO:0006098">
    <property type="term" value="P:pentose-phosphate shunt"/>
    <property type="evidence" value="ECO:0007669"/>
    <property type="project" value="UniProtKB-UniPathway"/>
</dbReference>
<feature type="domain" description="Glucosamine/galactosamine-6-phosphate isomerase" evidence="8">
    <location>
        <begin position="7"/>
        <end position="222"/>
    </location>
</feature>
<dbReference type="PANTHER" id="PTHR11054">
    <property type="entry name" value="6-PHOSPHOGLUCONOLACTONASE"/>
    <property type="match status" value="1"/>
</dbReference>
<evidence type="ECO:0000256" key="6">
    <source>
        <dbReference type="ARBA" id="ARBA00020337"/>
    </source>
</evidence>
<dbReference type="GO" id="GO:0017057">
    <property type="term" value="F:6-phosphogluconolactonase activity"/>
    <property type="evidence" value="ECO:0007669"/>
    <property type="project" value="UniProtKB-UniRule"/>
</dbReference>
<proteinExistence type="inferred from homology"/>
<dbReference type="UniPathway" id="UPA00115">
    <property type="reaction ID" value="UER00409"/>
</dbReference>
<comment type="pathway">
    <text evidence="3 7">Carbohydrate degradation; pentose phosphate pathway; D-ribulose 5-phosphate from D-glucose 6-phosphate (oxidative stage): step 2/3.</text>
</comment>
<dbReference type="PANTHER" id="PTHR11054:SF0">
    <property type="entry name" value="6-PHOSPHOGLUCONOLACTONASE"/>
    <property type="match status" value="1"/>
</dbReference>
<dbReference type="EMBL" id="FWFQ01000001">
    <property type="protein sequence ID" value="SLN10790.1"/>
    <property type="molecule type" value="Genomic_DNA"/>
</dbReference>
<dbReference type="InterPro" id="IPR037171">
    <property type="entry name" value="NagB/RpiA_transferase-like"/>
</dbReference>
<dbReference type="RefSeq" id="WP_085866679.1">
    <property type="nucleotide sequence ID" value="NZ_FWFQ01000001.1"/>
</dbReference>
<evidence type="ECO:0000256" key="7">
    <source>
        <dbReference type="RuleBase" id="RU365095"/>
    </source>
</evidence>
<accession>A0A1Y5R7A5</accession>
<dbReference type="InterPro" id="IPR005900">
    <property type="entry name" value="6-phosphogluconolactonase_DevB"/>
</dbReference>
<evidence type="ECO:0000313" key="10">
    <source>
        <dbReference type="Proteomes" id="UP000193409"/>
    </source>
</evidence>
<keyword evidence="7 9" id="KW-0378">Hydrolase</keyword>
<evidence type="ECO:0000256" key="3">
    <source>
        <dbReference type="ARBA" id="ARBA00004961"/>
    </source>
</evidence>
<evidence type="ECO:0000256" key="4">
    <source>
        <dbReference type="ARBA" id="ARBA00010662"/>
    </source>
</evidence>
<dbReference type="InterPro" id="IPR039104">
    <property type="entry name" value="6PGL"/>
</dbReference>
<comment type="catalytic activity">
    <reaction evidence="1 7">
        <text>6-phospho-D-glucono-1,5-lactone + H2O = 6-phospho-D-gluconate + H(+)</text>
        <dbReference type="Rhea" id="RHEA:12556"/>
        <dbReference type="ChEBI" id="CHEBI:15377"/>
        <dbReference type="ChEBI" id="CHEBI:15378"/>
        <dbReference type="ChEBI" id="CHEBI:57955"/>
        <dbReference type="ChEBI" id="CHEBI:58759"/>
        <dbReference type="EC" id="3.1.1.31"/>
    </reaction>
</comment>
<organism evidence="9 10">
    <name type="scientific">Pseudoruegeria aquimaris</name>
    <dbReference type="NCBI Taxonomy" id="393663"/>
    <lineage>
        <taxon>Bacteria</taxon>
        <taxon>Pseudomonadati</taxon>
        <taxon>Pseudomonadota</taxon>
        <taxon>Alphaproteobacteria</taxon>
        <taxon>Rhodobacterales</taxon>
        <taxon>Roseobacteraceae</taxon>
        <taxon>Pseudoruegeria</taxon>
    </lineage>
</organism>
<evidence type="ECO:0000256" key="1">
    <source>
        <dbReference type="ARBA" id="ARBA00000832"/>
    </source>
</evidence>
<dbReference type="OrthoDB" id="9810967at2"/>
<dbReference type="Pfam" id="PF01182">
    <property type="entry name" value="Glucosamine_iso"/>
    <property type="match status" value="1"/>
</dbReference>
<comment type="similarity">
    <text evidence="4 7">Belongs to the glucosamine/galactosamine-6-phosphate isomerase family. 6-phosphogluconolactonase subfamily.</text>
</comment>
<dbReference type="EC" id="3.1.1.31" evidence="5 7"/>
<keyword evidence="10" id="KW-1185">Reference proteome</keyword>